<dbReference type="EMBL" id="KK583206">
    <property type="protein sequence ID" value="KDO29461.1"/>
    <property type="molecule type" value="Genomic_DNA"/>
</dbReference>
<dbReference type="RefSeq" id="XP_012199960.1">
    <property type="nucleotide sequence ID" value="XM_012344570.1"/>
</dbReference>
<gene>
    <name evidence="1" type="ORF">SPRG_05999</name>
</gene>
<dbReference type="Proteomes" id="UP000030745">
    <property type="component" value="Unassembled WGS sequence"/>
</dbReference>
<dbReference type="KEGG" id="spar:SPRG_05999"/>
<dbReference type="OMA" id="PCIGMLY"/>
<dbReference type="AlphaFoldDB" id="A0A067CSE7"/>
<dbReference type="GeneID" id="24128368"/>
<evidence type="ECO:0000313" key="2">
    <source>
        <dbReference type="Proteomes" id="UP000030745"/>
    </source>
</evidence>
<name>A0A067CSE7_SAPPC</name>
<evidence type="ECO:0000313" key="1">
    <source>
        <dbReference type="EMBL" id="KDO29461.1"/>
    </source>
</evidence>
<organism evidence="1 2">
    <name type="scientific">Saprolegnia parasitica (strain CBS 223.65)</name>
    <dbReference type="NCBI Taxonomy" id="695850"/>
    <lineage>
        <taxon>Eukaryota</taxon>
        <taxon>Sar</taxon>
        <taxon>Stramenopiles</taxon>
        <taxon>Oomycota</taxon>
        <taxon>Saprolegniomycetes</taxon>
        <taxon>Saprolegniales</taxon>
        <taxon>Saprolegniaceae</taxon>
        <taxon>Saprolegnia</taxon>
    </lineage>
</organism>
<dbReference type="STRING" id="695850.A0A067CSE7"/>
<sequence>MAVQQATMENARLKRSLEDQLHLATALDKLLVKRPRLAVMSVADTADWKLRRLPSEPAARTAALDAILADAYENVESLFVRSRILDAAPGHRSLTVTEVDDALSVAVESVAVLPHAFLDASENVWTFWAHSDGLQLSFARYERLQTVGNDTVYCRVTACLEEGAPCIGMLYAIKRFVQDDRVVFVLKTVLEDEDYPWPPGLLVGNHTASIVVEAAGENQSIRRMVVAGKISTQLPDESPLVGMPTTIGEVVLKIVRPVFDTLEFLLS</sequence>
<evidence type="ECO:0008006" key="3">
    <source>
        <dbReference type="Google" id="ProtNLM"/>
    </source>
</evidence>
<accession>A0A067CSE7</accession>
<dbReference type="VEuPathDB" id="FungiDB:SPRG_05999"/>
<dbReference type="OrthoDB" id="24999at4764"/>
<proteinExistence type="predicted"/>
<reference evidence="1 2" key="1">
    <citation type="journal article" date="2013" name="PLoS Genet.">
        <title>Distinctive expansion of potential virulence genes in the genome of the oomycete fish pathogen Saprolegnia parasitica.</title>
        <authorList>
            <person name="Jiang R.H."/>
            <person name="de Bruijn I."/>
            <person name="Haas B.J."/>
            <person name="Belmonte R."/>
            <person name="Lobach L."/>
            <person name="Christie J."/>
            <person name="van den Ackerveken G."/>
            <person name="Bottin A."/>
            <person name="Bulone V."/>
            <person name="Diaz-Moreno S.M."/>
            <person name="Dumas B."/>
            <person name="Fan L."/>
            <person name="Gaulin E."/>
            <person name="Govers F."/>
            <person name="Grenville-Briggs L.J."/>
            <person name="Horner N.R."/>
            <person name="Levin J.Z."/>
            <person name="Mammella M."/>
            <person name="Meijer H.J."/>
            <person name="Morris P."/>
            <person name="Nusbaum C."/>
            <person name="Oome S."/>
            <person name="Phillips A.J."/>
            <person name="van Rooyen D."/>
            <person name="Rzeszutek E."/>
            <person name="Saraiva M."/>
            <person name="Secombes C.J."/>
            <person name="Seidl M.F."/>
            <person name="Snel B."/>
            <person name="Stassen J.H."/>
            <person name="Sykes S."/>
            <person name="Tripathy S."/>
            <person name="van den Berg H."/>
            <person name="Vega-Arreguin J.C."/>
            <person name="Wawra S."/>
            <person name="Young S.K."/>
            <person name="Zeng Q."/>
            <person name="Dieguez-Uribeondo J."/>
            <person name="Russ C."/>
            <person name="Tyler B.M."/>
            <person name="van West P."/>
        </authorList>
    </citation>
    <scope>NUCLEOTIDE SEQUENCE [LARGE SCALE GENOMIC DNA]</scope>
    <source>
        <strain evidence="1 2">CBS 223.65</strain>
    </source>
</reference>
<protein>
    <recommendedName>
        <fullName evidence="3">START domain-containing protein</fullName>
    </recommendedName>
</protein>
<keyword evidence="2" id="KW-1185">Reference proteome</keyword>